<accession>A0A699WZI3</accession>
<gene>
    <name evidence="1" type="ORF">Tci_922967</name>
</gene>
<sequence>GIGFRHAQRGRDGPAERACLAAVDPVTRLVDVQELRAGDLRQADGADVAGVLAEVLVHLFVNTLRLDRDVVVVRLALHRALAFLATGEPAAAVFQLASGVPFAGHFKEHRKGGAC</sequence>
<organism evidence="1">
    <name type="scientific">Tanacetum cinerariifolium</name>
    <name type="common">Dalmatian daisy</name>
    <name type="synonym">Chrysanthemum cinerariifolium</name>
    <dbReference type="NCBI Taxonomy" id="118510"/>
    <lineage>
        <taxon>Eukaryota</taxon>
        <taxon>Viridiplantae</taxon>
        <taxon>Streptophyta</taxon>
        <taxon>Embryophyta</taxon>
        <taxon>Tracheophyta</taxon>
        <taxon>Spermatophyta</taxon>
        <taxon>Magnoliopsida</taxon>
        <taxon>eudicotyledons</taxon>
        <taxon>Gunneridae</taxon>
        <taxon>Pentapetalae</taxon>
        <taxon>asterids</taxon>
        <taxon>campanulids</taxon>
        <taxon>Asterales</taxon>
        <taxon>Asteraceae</taxon>
        <taxon>Asteroideae</taxon>
        <taxon>Anthemideae</taxon>
        <taxon>Anthemidinae</taxon>
        <taxon>Tanacetum</taxon>
    </lineage>
</organism>
<feature type="non-terminal residue" evidence="1">
    <location>
        <position position="115"/>
    </location>
</feature>
<dbReference type="EMBL" id="BKCJ011764383">
    <property type="protein sequence ID" value="GFD50998.1"/>
    <property type="molecule type" value="Genomic_DNA"/>
</dbReference>
<protein>
    <submittedName>
        <fullName evidence="1">Uncharacterized protein</fullName>
    </submittedName>
</protein>
<name>A0A699WZI3_TANCI</name>
<reference evidence="1" key="1">
    <citation type="journal article" date="2019" name="Sci. Rep.">
        <title>Draft genome of Tanacetum cinerariifolium, the natural source of mosquito coil.</title>
        <authorList>
            <person name="Yamashiro T."/>
            <person name="Shiraishi A."/>
            <person name="Satake H."/>
            <person name="Nakayama K."/>
        </authorList>
    </citation>
    <scope>NUCLEOTIDE SEQUENCE</scope>
</reference>
<feature type="non-terminal residue" evidence="1">
    <location>
        <position position="1"/>
    </location>
</feature>
<comment type="caution">
    <text evidence="1">The sequence shown here is derived from an EMBL/GenBank/DDBJ whole genome shotgun (WGS) entry which is preliminary data.</text>
</comment>
<evidence type="ECO:0000313" key="1">
    <source>
        <dbReference type="EMBL" id="GFD50998.1"/>
    </source>
</evidence>
<dbReference type="AlphaFoldDB" id="A0A699WZI3"/>
<proteinExistence type="predicted"/>